<dbReference type="AlphaFoldDB" id="A0AAV1SFL1"/>
<gene>
    <name evidence="2" type="ORF">DCAF_LOCUS22958</name>
</gene>
<evidence type="ECO:0000256" key="1">
    <source>
        <dbReference type="SAM" id="MobiDB-lite"/>
    </source>
</evidence>
<dbReference type="EMBL" id="CAWUPB010001184">
    <property type="protein sequence ID" value="CAK7350231.1"/>
    <property type="molecule type" value="Genomic_DNA"/>
</dbReference>
<proteinExistence type="predicted"/>
<evidence type="ECO:0000313" key="3">
    <source>
        <dbReference type="Proteomes" id="UP001314170"/>
    </source>
</evidence>
<reference evidence="2 3" key="1">
    <citation type="submission" date="2024-01" db="EMBL/GenBank/DDBJ databases">
        <authorList>
            <person name="Waweru B."/>
        </authorList>
    </citation>
    <scope>NUCLEOTIDE SEQUENCE [LARGE SCALE GENOMIC DNA]</scope>
</reference>
<organism evidence="2 3">
    <name type="scientific">Dovyalis caffra</name>
    <dbReference type="NCBI Taxonomy" id="77055"/>
    <lineage>
        <taxon>Eukaryota</taxon>
        <taxon>Viridiplantae</taxon>
        <taxon>Streptophyta</taxon>
        <taxon>Embryophyta</taxon>
        <taxon>Tracheophyta</taxon>
        <taxon>Spermatophyta</taxon>
        <taxon>Magnoliopsida</taxon>
        <taxon>eudicotyledons</taxon>
        <taxon>Gunneridae</taxon>
        <taxon>Pentapetalae</taxon>
        <taxon>rosids</taxon>
        <taxon>fabids</taxon>
        <taxon>Malpighiales</taxon>
        <taxon>Salicaceae</taxon>
        <taxon>Flacourtieae</taxon>
        <taxon>Dovyalis</taxon>
    </lineage>
</organism>
<comment type="caution">
    <text evidence="2">The sequence shown here is derived from an EMBL/GenBank/DDBJ whole genome shotgun (WGS) entry which is preliminary data.</text>
</comment>
<dbReference type="Proteomes" id="UP001314170">
    <property type="component" value="Unassembled WGS sequence"/>
</dbReference>
<name>A0AAV1SFL1_9ROSI</name>
<evidence type="ECO:0000313" key="2">
    <source>
        <dbReference type="EMBL" id="CAK7350231.1"/>
    </source>
</evidence>
<accession>A0AAV1SFL1</accession>
<keyword evidence="3" id="KW-1185">Reference proteome</keyword>
<sequence>MAKLARGLPVRVHARGRLDELRPCRQASPMSRGSHVQARVLGRGRSSRHGCGDCIAN</sequence>
<protein>
    <submittedName>
        <fullName evidence="2">Uncharacterized protein</fullName>
    </submittedName>
</protein>
<feature type="region of interest" description="Disordered" evidence="1">
    <location>
        <begin position="26"/>
        <end position="57"/>
    </location>
</feature>